<dbReference type="Gene3D" id="3.30.450.20">
    <property type="entry name" value="PAS domain"/>
    <property type="match status" value="1"/>
</dbReference>
<proteinExistence type="predicted"/>
<evidence type="ECO:0000256" key="6">
    <source>
        <dbReference type="ARBA" id="ARBA00023012"/>
    </source>
</evidence>
<accession>A0ABU0FE61</accession>
<dbReference type="SUPFAM" id="SSF55785">
    <property type="entry name" value="PYP-like sensor domain (PAS domain)"/>
    <property type="match status" value="1"/>
</dbReference>
<evidence type="ECO:0000256" key="7">
    <source>
        <dbReference type="SAM" id="Phobius"/>
    </source>
</evidence>
<dbReference type="InterPro" id="IPR035965">
    <property type="entry name" value="PAS-like_dom_sf"/>
</dbReference>
<keyword evidence="10" id="KW-1185">Reference proteome</keyword>
<evidence type="ECO:0000256" key="4">
    <source>
        <dbReference type="ARBA" id="ARBA00022679"/>
    </source>
</evidence>
<dbReference type="InterPro" id="IPR003661">
    <property type="entry name" value="HisK_dim/P_dom"/>
</dbReference>
<dbReference type="InterPro" id="IPR013656">
    <property type="entry name" value="PAS_4"/>
</dbReference>
<keyword evidence="6" id="KW-0902">Two-component regulatory system</keyword>
<name>A0ABU0FE61_9HYPH</name>
<comment type="caution">
    <text evidence="9">The sequence shown here is derived from an EMBL/GenBank/DDBJ whole genome shotgun (WGS) entry which is preliminary data.</text>
</comment>
<dbReference type="InterPro" id="IPR004358">
    <property type="entry name" value="Sig_transdc_His_kin-like_C"/>
</dbReference>
<evidence type="ECO:0000256" key="3">
    <source>
        <dbReference type="ARBA" id="ARBA00022553"/>
    </source>
</evidence>
<keyword evidence="5 9" id="KW-0418">Kinase</keyword>
<dbReference type="Gene3D" id="3.30.565.10">
    <property type="entry name" value="Histidine kinase-like ATPase, C-terminal domain"/>
    <property type="match status" value="1"/>
</dbReference>
<keyword evidence="7" id="KW-1133">Transmembrane helix</keyword>
<dbReference type="CDD" id="cd00082">
    <property type="entry name" value="HisKA"/>
    <property type="match status" value="1"/>
</dbReference>
<dbReference type="GO" id="GO:0004673">
    <property type="term" value="F:protein histidine kinase activity"/>
    <property type="evidence" value="ECO:0007669"/>
    <property type="project" value="UniProtKB-EC"/>
</dbReference>
<dbReference type="Pfam" id="PF00512">
    <property type="entry name" value="HisKA"/>
    <property type="match status" value="1"/>
</dbReference>
<keyword evidence="7" id="KW-0812">Transmembrane</keyword>
<dbReference type="SMART" id="SM00388">
    <property type="entry name" value="HisKA"/>
    <property type="match status" value="1"/>
</dbReference>
<dbReference type="Pfam" id="PF08448">
    <property type="entry name" value="PAS_4"/>
    <property type="match status" value="1"/>
</dbReference>
<dbReference type="PRINTS" id="PR00344">
    <property type="entry name" value="BCTRLSENSOR"/>
</dbReference>
<dbReference type="InterPro" id="IPR036097">
    <property type="entry name" value="HisK_dim/P_sf"/>
</dbReference>
<reference evidence="9 10" key="1">
    <citation type="submission" date="2023-07" db="EMBL/GenBank/DDBJ databases">
        <title>Genomic Encyclopedia of Type Strains, Phase IV (KMG-IV): sequencing the most valuable type-strain genomes for metagenomic binning, comparative biology and taxonomic classification.</title>
        <authorList>
            <person name="Goeker M."/>
        </authorList>
    </citation>
    <scope>NUCLEOTIDE SEQUENCE [LARGE SCALE GENOMIC DNA]</scope>
    <source>
        <strain evidence="9 10">DSM 5896</strain>
    </source>
</reference>
<dbReference type="Gene3D" id="1.10.287.130">
    <property type="match status" value="1"/>
</dbReference>
<dbReference type="SUPFAM" id="SSF55874">
    <property type="entry name" value="ATPase domain of HSP90 chaperone/DNA topoisomerase II/histidine kinase"/>
    <property type="match status" value="1"/>
</dbReference>
<feature type="domain" description="Histidine kinase" evidence="8">
    <location>
        <begin position="205"/>
        <end position="429"/>
    </location>
</feature>
<dbReference type="InterPro" id="IPR003594">
    <property type="entry name" value="HATPase_dom"/>
</dbReference>
<dbReference type="SMART" id="SM00387">
    <property type="entry name" value="HATPase_c"/>
    <property type="match status" value="1"/>
</dbReference>
<evidence type="ECO:0000256" key="2">
    <source>
        <dbReference type="ARBA" id="ARBA00012438"/>
    </source>
</evidence>
<evidence type="ECO:0000313" key="10">
    <source>
        <dbReference type="Proteomes" id="UP001237448"/>
    </source>
</evidence>
<dbReference type="EMBL" id="JAUSVK010000001">
    <property type="protein sequence ID" value="MDQ0392444.1"/>
    <property type="molecule type" value="Genomic_DNA"/>
</dbReference>
<dbReference type="EC" id="2.7.13.3" evidence="2"/>
<dbReference type="InterPro" id="IPR050351">
    <property type="entry name" value="BphY/WalK/GraS-like"/>
</dbReference>
<evidence type="ECO:0000259" key="8">
    <source>
        <dbReference type="PROSITE" id="PS50109"/>
    </source>
</evidence>
<dbReference type="Pfam" id="PF02518">
    <property type="entry name" value="HATPase_c"/>
    <property type="match status" value="1"/>
</dbReference>
<dbReference type="InterPro" id="IPR036890">
    <property type="entry name" value="HATPase_C_sf"/>
</dbReference>
<evidence type="ECO:0000313" key="9">
    <source>
        <dbReference type="EMBL" id="MDQ0392444.1"/>
    </source>
</evidence>
<dbReference type="PANTHER" id="PTHR45453:SF1">
    <property type="entry name" value="PHOSPHATE REGULON SENSOR PROTEIN PHOR"/>
    <property type="match status" value="1"/>
</dbReference>
<gene>
    <name evidence="9" type="ORF">J3R73_002236</name>
</gene>
<feature type="transmembrane region" description="Helical" evidence="7">
    <location>
        <begin position="28"/>
        <end position="46"/>
    </location>
</feature>
<dbReference type="PROSITE" id="PS50109">
    <property type="entry name" value="HIS_KIN"/>
    <property type="match status" value="1"/>
</dbReference>
<dbReference type="SUPFAM" id="SSF47384">
    <property type="entry name" value="Homodimeric domain of signal transducing histidine kinase"/>
    <property type="match status" value="1"/>
</dbReference>
<dbReference type="Proteomes" id="UP001237448">
    <property type="component" value="Unassembled WGS sequence"/>
</dbReference>
<evidence type="ECO:0000256" key="1">
    <source>
        <dbReference type="ARBA" id="ARBA00000085"/>
    </source>
</evidence>
<evidence type="ECO:0000256" key="5">
    <source>
        <dbReference type="ARBA" id="ARBA00022777"/>
    </source>
</evidence>
<keyword evidence="4 9" id="KW-0808">Transferase</keyword>
<sequence length="429" mass="46493">MTKQARRGVAAGVGSNTTILHQLWARRWLLLASSLVLASFVLWDGVSLWHGLAGWAIIVGIAGLLPQGGAHDDGSLPPQPADGPKPSFEALVSAIPDPVIVLDANLAVRHFNRHARDLVPNLRVSEALTFALRVPELIDAIRLATESGASRLIQYAERVPVDRAVEAQISTIAGAAGKTDFVVIVLRDVTQRQRVEQMRVDFVANASHELRTPLASLLGFVETLQGPARNDAAAREKFLDIMRAQANRMSRLIDDLLSLSRIELNAHVRPDKPIDLNIVVGHVADTLAPLAEDRGVALTIDKRLPALEVLGERDELIRVFENLVENAIKYGASGGKVEITLESQPRARGKGAEAVVTVRDYGPGIEAEHVPRLTERFYRVDVAKSREKGGTGLGLAIVKHIVARHRGRLVIESVPGEGAAFSVRIDQLG</sequence>
<protein>
    <recommendedName>
        <fullName evidence="2">histidine kinase</fullName>
        <ecNumber evidence="2">2.7.13.3</ecNumber>
    </recommendedName>
</protein>
<organism evidence="9 10">
    <name type="scientific">Labrys monachus</name>
    <dbReference type="NCBI Taxonomy" id="217067"/>
    <lineage>
        <taxon>Bacteria</taxon>
        <taxon>Pseudomonadati</taxon>
        <taxon>Pseudomonadota</taxon>
        <taxon>Alphaproteobacteria</taxon>
        <taxon>Hyphomicrobiales</taxon>
        <taxon>Xanthobacteraceae</taxon>
        <taxon>Labrys</taxon>
    </lineage>
</organism>
<keyword evidence="3" id="KW-0597">Phosphoprotein</keyword>
<dbReference type="PANTHER" id="PTHR45453">
    <property type="entry name" value="PHOSPHATE REGULON SENSOR PROTEIN PHOR"/>
    <property type="match status" value="1"/>
</dbReference>
<dbReference type="InterPro" id="IPR005467">
    <property type="entry name" value="His_kinase_dom"/>
</dbReference>
<comment type="catalytic activity">
    <reaction evidence="1">
        <text>ATP + protein L-histidine = ADP + protein N-phospho-L-histidine.</text>
        <dbReference type="EC" id="2.7.13.3"/>
    </reaction>
</comment>
<keyword evidence="7" id="KW-0472">Membrane</keyword>